<dbReference type="PANTHER" id="PTHR30283">
    <property type="entry name" value="PEROXIDE STRESS RESPONSE PROTEIN YAAA"/>
    <property type="match status" value="1"/>
</dbReference>
<dbReference type="HAMAP" id="MF_00652">
    <property type="entry name" value="UPF0246"/>
    <property type="match status" value="1"/>
</dbReference>
<name>A0A9D1QP65_9LACO</name>
<evidence type="ECO:0000313" key="3">
    <source>
        <dbReference type="Proteomes" id="UP000886878"/>
    </source>
</evidence>
<dbReference type="GO" id="GO:0033194">
    <property type="term" value="P:response to hydroperoxide"/>
    <property type="evidence" value="ECO:0007669"/>
    <property type="project" value="TreeGrafter"/>
</dbReference>
<dbReference type="InterPro" id="IPR005583">
    <property type="entry name" value="YaaA"/>
</dbReference>
<reference evidence="2" key="1">
    <citation type="journal article" date="2021" name="PeerJ">
        <title>Extensive microbial diversity within the chicken gut microbiome revealed by metagenomics and culture.</title>
        <authorList>
            <person name="Gilroy R."/>
            <person name="Ravi A."/>
            <person name="Getino M."/>
            <person name="Pursley I."/>
            <person name="Horton D.L."/>
            <person name="Alikhan N.F."/>
            <person name="Baker D."/>
            <person name="Gharbi K."/>
            <person name="Hall N."/>
            <person name="Watson M."/>
            <person name="Adriaenssens E.M."/>
            <person name="Foster-Nyarko E."/>
            <person name="Jarju S."/>
            <person name="Secka A."/>
            <person name="Antonio M."/>
            <person name="Oren A."/>
            <person name="Chaudhuri R.R."/>
            <person name="La Ragione R."/>
            <person name="Hildebrand F."/>
            <person name="Pallen M.J."/>
        </authorList>
    </citation>
    <scope>NUCLEOTIDE SEQUENCE</scope>
    <source>
        <strain evidence="2">ChiHejej3B27-2180</strain>
    </source>
</reference>
<proteinExistence type="inferred from homology"/>
<reference evidence="2" key="2">
    <citation type="submission" date="2021-04" db="EMBL/GenBank/DDBJ databases">
        <authorList>
            <person name="Gilroy R."/>
        </authorList>
    </citation>
    <scope>NUCLEOTIDE SEQUENCE</scope>
    <source>
        <strain evidence="2">ChiHejej3B27-2180</strain>
    </source>
</reference>
<dbReference type="NCBIfam" id="NF002543">
    <property type="entry name" value="PRK02101.1-4"/>
    <property type="match status" value="1"/>
</dbReference>
<organism evidence="2 3">
    <name type="scientific">Candidatus Limosilactobacillus merdipullorum</name>
    <dbReference type="NCBI Taxonomy" id="2838653"/>
    <lineage>
        <taxon>Bacteria</taxon>
        <taxon>Bacillati</taxon>
        <taxon>Bacillota</taxon>
        <taxon>Bacilli</taxon>
        <taxon>Lactobacillales</taxon>
        <taxon>Lactobacillaceae</taxon>
        <taxon>Limosilactobacillus</taxon>
    </lineage>
</organism>
<comment type="similarity">
    <text evidence="1">Belongs to the UPF0246 family.</text>
</comment>
<sequence length="244" mass="28394">MTTDTDSLPVHQLPQFLPQTSQILQAMRQLSYSEARHLWWNCSEKIARPNYHWLFDMDLEKQLTPALLAFTGLQYQYMGAGVFTDDQLSYLNRHLRILSGFYGLLRPDDGIVHYRLGMGDRIQVGAARNLYQFWGARLAQQLKQENSLVLNLASNEYAKAITAYPQEGLQVVTCRFGRIKERRFRQMTTRAKMARGRMVRFLAEQQADSIETVKQFHELHFHYHQELSTPTCLTFVETPSTTDK</sequence>
<dbReference type="EMBL" id="DXGK01000132">
    <property type="protein sequence ID" value="HIW70940.1"/>
    <property type="molecule type" value="Genomic_DNA"/>
</dbReference>
<protein>
    <recommendedName>
        <fullName evidence="1">UPF0246 protein H9876_06215</fullName>
    </recommendedName>
</protein>
<dbReference type="Proteomes" id="UP000886878">
    <property type="component" value="Unassembled WGS sequence"/>
</dbReference>
<dbReference type="Pfam" id="PF03883">
    <property type="entry name" value="H2O2_YaaD"/>
    <property type="match status" value="1"/>
</dbReference>
<evidence type="ECO:0000313" key="2">
    <source>
        <dbReference type="EMBL" id="HIW70940.1"/>
    </source>
</evidence>
<evidence type="ECO:0000256" key="1">
    <source>
        <dbReference type="HAMAP-Rule" id="MF_00652"/>
    </source>
</evidence>
<dbReference type="AlphaFoldDB" id="A0A9D1QP65"/>
<dbReference type="GO" id="GO:0005829">
    <property type="term" value="C:cytosol"/>
    <property type="evidence" value="ECO:0007669"/>
    <property type="project" value="TreeGrafter"/>
</dbReference>
<accession>A0A9D1QP65</accession>
<gene>
    <name evidence="2" type="primary">yaaA</name>
    <name evidence="2" type="ORF">H9876_06215</name>
</gene>
<dbReference type="PANTHER" id="PTHR30283:SF4">
    <property type="entry name" value="PEROXIDE STRESS RESISTANCE PROTEIN YAAA"/>
    <property type="match status" value="1"/>
</dbReference>
<comment type="caution">
    <text evidence="2">The sequence shown here is derived from an EMBL/GenBank/DDBJ whole genome shotgun (WGS) entry which is preliminary data.</text>
</comment>